<feature type="region of interest" description="Disordered" evidence="4">
    <location>
        <begin position="264"/>
        <end position="299"/>
    </location>
</feature>
<name>A0A2G5DJU0_AQUCA</name>
<dbReference type="PANTHER" id="PTHR31874:SF10">
    <property type="entry name" value="PROTEIN CHLOROPLAST IMPORT APPARATUS 2"/>
    <property type="match status" value="1"/>
</dbReference>
<feature type="compositionally biased region" description="Gly residues" evidence="4">
    <location>
        <begin position="1"/>
        <end position="11"/>
    </location>
</feature>
<dbReference type="GO" id="GO:0005634">
    <property type="term" value="C:nucleus"/>
    <property type="evidence" value="ECO:0007669"/>
    <property type="project" value="UniProtKB-SubCell"/>
</dbReference>
<gene>
    <name evidence="6" type="ORF">AQUCO_01800072v1</name>
</gene>
<sequence>MSSCISGGGRTYGFDLDIVKSPSTSSRTSHSSSPSSTLSESINSPLALSTRKPRTPRKRPNQTYNEAAALLSTVYPNIFSTKNLRKPSKHTKIYDSFSDDFHELLPPSPGFNNAEFLLHQQPIPDKPTLRIELKPDSNSSEKPCQSSPISPTADYYDFQANSPNPYDTYKEDFDAESILDEEVEEGIDSIMGNLSVDNELRNDSQFNPYCWNPMVGLGIGGRFDFGFGTSASVSALRHTDDVDWWRFPTVDVLAISPKLNKVSPEKKKKKKKVERVEELKNSESTKENPISNSNSNAEMNSSCELSLGLKLNHEKVLTAWSDRGSPFSDDILGTESSESDAIARLAQIDLFSENGGLREASVLRYREKRRSRLFSKKIRYQVRKVNADRRPRMKGRFVRRPASALKDERKSSFCSED</sequence>
<feature type="region of interest" description="Disordered" evidence="4">
    <location>
        <begin position="1"/>
        <end position="61"/>
    </location>
</feature>
<accession>A0A2G5DJU0</accession>
<dbReference type="EMBL" id="KZ305035">
    <property type="protein sequence ID" value="PIA43764.1"/>
    <property type="molecule type" value="Genomic_DNA"/>
</dbReference>
<feature type="region of interest" description="Disordered" evidence="4">
    <location>
        <begin position="130"/>
        <end position="157"/>
    </location>
</feature>
<feature type="compositionally biased region" description="Polar residues" evidence="4">
    <location>
        <begin position="136"/>
        <end position="150"/>
    </location>
</feature>
<dbReference type="GO" id="GO:0006355">
    <property type="term" value="P:regulation of DNA-templated transcription"/>
    <property type="evidence" value="ECO:0007669"/>
    <property type="project" value="TreeGrafter"/>
</dbReference>
<dbReference type="STRING" id="218851.A0A2G5DJU0"/>
<dbReference type="Pfam" id="PF06203">
    <property type="entry name" value="CCT"/>
    <property type="match status" value="1"/>
</dbReference>
<evidence type="ECO:0000313" key="6">
    <source>
        <dbReference type="EMBL" id="PIA43764.1"/>
    </source>
</evidence>
<dbReference type="PANTHER" id="PTHR31874">
    <property type="entry name" value="CCT MOTIF FAMILY PROTEIN, EXPRESSED"/>
    <property type="match status" value="1"/>
</dbReference>
<evidence type="ECO:0000313" key="7">
    <source>
        <dbReference type="Proteomes" id="UP000230069"/>
    </source>
</evidence>
<evidence type="ECO:0000256" key="4">
    <source>
        <dbReference type="SAM" id="MobiDB-lite"/>
    </source>
</evidence>
<feature type="compositionally biased region" description="Basic and acidic residues" evidence="4">
    <location>
        <begin position="274"/>
        <end position="286"/>
    </location>
</feature>
<keyword evidence="7" id="KW-1185">Reference proteome</keyword>
<dbReference type="InterPro" id="IPR052453">
    <property type="entry name" value="CONSTANS-like_ZF"/>
</dbReference>
<dbReference type="FunCoup" id="A0A2G5DJU0">
    <property type="interactions" value="871"/>
</dbReference>
<dbReference type="AlphaFoldDB" id="A0A2G5DJU0"/>
<dbReference type="Proteomes" id="UP000230069">
    <property type="component" value="Unassembled WGS sequence"/>
</dbReference>
<evidence type="ECO:0000259" key="5">
    <source>
        <dbReference type="PROSITE" id="PS51017"/>
    </source>
</evidence>
<dbReference type="InterPro" id="IPR010402">
    <property type="entry name" value="CCT_domain"/>
</dbReference>
<reference evidence="6 7" key="1">
    <citation type="submission" date="2017-09" db="EMBL/GenBank/DDBJ databases">
        <title>WGS assembly of Aquilegia coerulea Goldsmith.</title>
        <authorList>
            <person name="Hodges S."/>
            <person name="Kramer E."/>
            <person name="Nordborg M."/>
            <person name="Tomkins J."/>
            <person name="Borevitz J."/>
            <person name="Derieg N."/>
            <person name="Yan J."/>
            <person name="Mihaltcheva S."/>
            <person name="Hayes R.D."/>
            <person name="Rokhsar D."/>
        </authorList>
    </citation>
    <scope>NUCLEOTIDE SEQUENCE [LARGE SCALE GENOMIC DNA]</scope>
    <source>
        <strain evidence="7">cv. Goldsmith</strain>
    </source>
</reference>
<feature type="compositionally biased region" description="Basic residues" evidence="4">
    <location>
        <begin position="51"/>
        <end position="60"/>
    </location>
</feature>
<dbReference type="InParanoid" id="A0A2G5DJU0"/>
<evidence type="ECO:0000256" key="3">
    <source>
        <dbReference type="PROSITE-ProRule" id="PRU00357"/>
    </source>
</evidence>
<dbReference type="OrthoDB" id="153872at2759"/>
<feature type="region of interest" description="Disordered" evidence="4">
    <location>
        <begin position="391"/>
        <end position="417"/>
    </location>
</feature>
<dbReference type="PROSITE" id="PS51017">
    <property type="entry name" value="CCT"/>
    <property type="match status" value="1"/>
</dbReference>
<proteinExistence type="predicted"/>
<organism evidence="6 7">
    <name type="scientific">Aquilegia coerulea</name>
    <name type="common">Rocky mountain columbine</name>
    <dbReference type="NCBI Taxonomy" id="218851"/>
    <lineage>
        <taxon>Eukaryota</taxon>
        <taxon>Viridiplantae</taxon>
        <taxon>Streptophyta</taxon>
        <taxon>Embryophyta</taxon>
        <taxon>Tracheophyta</taxon>
        <taxon>Spermatophyta</taxon>
        <taxon>Magnoliopsida</taxon>
        <taxon>Ranunculales</taxon>
        <taxon>Ranunculaceae</taxon>
        <taxon>Thalictroideae</taxon>
        <taxon>Aquilegia</taxon>
    </lineage>
</organism>
<evidence type="ECO:0000256" key="1">
    <source>
        <dbReference type="ARBA" id="ARBA00004123"/>
    </source>
</evidence>
<protein>
    <recommendedName>
        <fullName evidence="5">CCT domain-containing protein</fullName>
    </recommendedName>
</protein>
<feature type="domain" description="CCT" evidence="5">
    <location>
        <begin position="358"/>
        <end position="400"/>
    </location>
</feature>
<evidence type="ECO:0000256" key="2">
    <source>
        <dbReference type="ARBA" id="ARBA00023242"/>
    </source>
</evidence>
<keyword evidence="2 3" id="KW-0539">Nucleus</keyword>
<comment type="subcellular location">
    <subcellularLocation>
        <location evidence="1 3">Nucleus</location>
    </subcellularLocation>
</comment>
<feature type="compositionally biased region" description="Low complexity" evidence="4">
    <location>
        <begin position="21"/>
        <end position="45"/>
    </location>
</feature>